<dbReference type="PROSITE" id="PS51186">
    <property type="entry name" value="GNAT"/>
    <property type="match status" value="1"/>
</dbReference>
<feature type="domain" description="N-acetyltransferase" evidence="1">
    <location>
        <begin position="17"/>
        <end position="183"/>
    </location>
</feature>
<name>A0ABR7DFD0_9CLOT</name>
<proteinExistence type="predicted"/>
<evidence type="ECO:0000313" key="3">
    <source>
        <dbReference type="Proteomes" id="UP000596929"/>
    </source>
</evidence>
<dbReference type="InterPro" id="IPR016181">
    <property type="entry name" value="Acyl_CoA_acyltransferase"/>
</dbReference>
<comment type="caution">
    <text evidence="2">The sequence shown here is derived from an EMBL/GenBank/DDBJ whole genome shotgun (WGS) entry which is preliminary data.</text>
</comment>
<sequence length="183" mass="21168">MYKKIKIKDIYGKIIDVKIMTLSNEYLNKIIELQDIIFDSLENKSFFAKTEKFEFEDIINKSGEVVGVVSENNELIAFGAMVKPELQDFNLGYDLNFDNKKLLRTAHIESTVVHPDYRGNGLQKLLVQNLEQTARKKECDIFCATVAPKNKFSLNTLLKLEYKIVLEKEKYGGLKRYIMTKKA</sequence>
<protein>
    <submittedName>
        <fullName evidence="2">GNAT family N-acetyltransferase</fullName>
    </submittedName>
</protein>
<accession>A0ABR7DFD0</accession>
<dbReference type="Proteomes" id="UP000596929">
    <property type="component" value="Unassembled WGS sequence"/>
</dbReference>
<dbReference type="InterPro" id="IPR000182">
    <property type="entry name" value="GNAT_dom"/>
</dbReference>
<evidence type="ECO:0000259" key="1">
    <source>
        <dbReference type="PROSITE" id="PS51186"/>
    </source>
</evidence>
<reference evidence="2 3" key="1">
    <citation type="submission" date="2020-08" db="EMBL/GenBank/DDBJ databases">
        <title>Genome public.</title>
        <authorList>
            <person name="Liu C."/>
            <person name="Sun Q."/>
        </authorList>
    </citation>
    <scope>NUCLEOTIDE SEQUENCE [LARGE SCALE GENOMIC DNA]</scope>
    <source>
        <strain evidence="2 3">NSJ-6</strain>
    </source>
</reference>
<dbReference type="SUPFAM" id="SSF55729">
    <property type="entry name" value="Acyl-CoA N-acyltransferases (Nat)"/>
    <property type="match status" value="1"/>
</dbReference>
<dbReference type="RefSeq" id="WP_051986881.1">
    <property type="nucleotide sequence ID" value="NZ_JACOOO010000034.1"/>
</dbReference>
<dbReference type="EMBL" id="JACOOO010000034">
    <property type="protein sequence ID" value="MBC5630109.1"/>
    <property type="molecule type" value="Genomic_DNA"/>
</dbReference>
<dbReference type="CDD" id="cd04301">
    <property type="entry name" value="NAT_SF"/>
    <property type="match status" value="1"/>
</dbReference>
<evidence type="ECO:0000313" key="2">
    <source>
        <dbReference type="EMBL" id="MBC5630109.1"/>
    </source>
</evidence>
<keyword evidence="3" id="KW-1185">Reference proteome</keyword>
<dbReference type="Gene3D" id="3.40.630.30">
    <property type="match status" value="1"/>
</dbReference>
<dbReference type="Pfam" id="PF00583">
    <property type="entry name" value="Acetyltransf_1"/>
    <property type="match status" value="1"/>
</dbReference>
<organism evidence="2 3">
    <name type="scientific">Clostridium hominis</name>
    <dbReference type="NCBI Taxonomy" id="2763036"/>
    <lineage>
        <taxon>Bacteria</taxon>
        <taxon>Bacillati</taxon>
        <taxon>Bacillota</taxon>
        <taxon>Clostridia</taxon>
        <taxon>Eubacteriales</taxon>
        <taxon>Clostridiaceae</taxon>
        <taxon>Clostridium</taxon>
    </lineage>
</organism>
<gene>
    <name evidence="2" type="ORF">H8S20_14655</name>
</gene>